<proteinExistence type="predicted"/>
<reference evidence="3" key="1">
    <citation type="submission" date="2025-08" db="UniProtKB">
        <authorList>
            <consortium name="RefSeq"/>
        </authorList>
    </citation>
    <scope>IDENTIFICATION</scope>
    <source>
        <tissue evidence="3">Whole organism</tissue>
    </source>
</reference>
<dbReference type="Proteomes" id="UP000504606">
    <property type="component" value="Unplaced"/>
</dbReference>
<sequence>MHALAPLLLVLVATHAPALQHCGSPARGNVYRAVDALERLAEFLSLHTDAATADHALGVAIARGEIRAALQALHGPRGRGGHQGARPQRVAARLVGVHADLGGMLRGLQAATGPVPLLQPGLWEVVDSERDVKGRPEMRAEDHLGGQPEVLPLADVHGEPSAETVLELRELAGLGSPTEAESGRCIAALLGRGAAASGPGGRCHVPEDCARIQTAGSAVGYAATHRVLYHHVARQLGCARPGSAIGTLETTAHLCDGILREAEDIARANFPPLLRDLFAEQVALCGLQGFEAFARDAWLDRLLSWQRPSGCFGDVGEQLEAAKPFLSLPNSARLYDPLGSQCLSHLTGVATAAVAFNTRVLVNRWLASDCAPRRRGDDRDRPAQ</sequence>
<gene>
    <name evidence="3" type="primary">LOC113208963</name>
</gene>
<dbReference type="InterPro" id="IPR031751">
    <property type="entry name" value="DUF4735"/>
</dbReference>
<evidence type="ECO:0000313" key="3">
    <source>
        <dbReference type="RefSeq" id="XP_026282046.1"/>
    </source>
</evidence>
<feature type="chain" id="PRO_5026713041" evidence="1">
    <location>
        <begin position="19"/>
        <end position="384"/>
    </location>
</feature>
<dbReference type="GeneID" id="113208963"/>
<dbReference type="PANTHER" id="PTHR33539:SF1">
    <property type="entry name" value="UPF0764 PROTEIN C16ORF89"/>
    <property type="match status" value="1"/>
</dbReference>
<evidence type="ECO:0000256" key="1">
    <source>
        <dbReference type="SAM" id="SignalP"/>
    </source>
</evidence>
<dbReference type="AlphaFoldDB" id="A0A6J1SU72"/>
<evidence type="ECO:0000313" key="2">
    <source>
        <dbReference type="Proteomes" id="UP000504606"/>
    </source>
</evidence>
<dbReference type="KEGG" id="foc:113208963"/>
<feature type="signal peptide" evidence="1">
    <location>
        <begin position="1"/>
        <end position="18"/>
    </location>
</feature>
<dbReference type="GO" id="GO:0005829">
    <property type="term" value="C:cytosol"/>
    <property type="evidence" value="ECO:0007669"/>
    <property type="project" value="TreeGrafter"/>
</dbReference>
<protein>
    <submittedName>
        <fullName evidence="3">UPF0764 protein C16orf89-like</fullName>
    </submittedName>
</protein>
<organism evidence="2 3">
    <name type="scientific">Frankliniella occidentalis</name>
    <name type="common">Western flower thrips</name>
    <name type="synonym">Euthrips occidentalis</name>
    <dbReference type="NCBI Taxonomy" id="133901"/>
    <lineage>
        <taxon>Eukaryota</taxon>
        <taxon>Metazoa</taxon>
        <taxon>Ecdysozoa</taxon>
        <taxon>Arthropoda</taxon>
        <taxon>Hexapoda</taxon>
        <taxon>Insecta</taxon>
        <taxon>Pterygota</taxon>
        <taxon>Neoptera</taxon>
        <taxon>Paraneoptera</taxon>
        <taxon>Thysanoptera</taxon>
        <taxon>Terebrantia</taxon>
        <taxon>Thripoidea</taxon>
        <taxon>Thripidae</taxon>
        <taxon>Frankliniella</taxon>
    </lineage>
</organism>
<accession>A0A6J1SU72</accession>
<dbReference type="RefSeq" id="XP_026282046.1">
    <property type="nucleotide sequence ID" value="XM_026426261.2"/>
</dbReference>
<dbReference type="PANTHER" id="PTHR33539">
    <property type="entry name" value="UPF0764 PROTEIN C16ORF89"/>
    <property type="match status" value="1"/>
</dbReference>
<name>A0A6J1SU72_FRAOC</name>
<keyword evidence="1" id="KW-0732">Signal</keyword>
<keyword evidence="2" id="KW-1185">Reference proteome</keyword>
<dbReference type="OrthoDB" id="8181003at2759"/>
<dbReference type="Pfam" id="PF15882">
    <property type="entry name" value="DUF4735"/>
    <property type="match status" value="1"/>
</dbReference>
<dbReference type="GO" id="GO:0016020">
    <property type="term" value="C:membrane"/>
    <property type="evidence" value="ECO:0007669"/>
    <property type="project" value="TreeGrafter"/>
</dbReference>